<dbReference type="Proteomes" id="UP001565368">
    <property type="component" value="Unassembled WGS sequence"/>
</dbReference>
<keyword evidence="3" id="KW-1185">Reference proteome</keyword>
<evidence type="ECO:0000313" key="2">
    <source>
        <dbReference type="EMBL" id="KAL1409309.1"/>
    </source>
</evidence>
<reference evidence="2 3" key="1">
    <citation type="submission" date="2023-08" db="EMBL/GenBank/DDBJ databases">
        <title>Annotated Genome Sequence of Vanrija albida AlHP1.</title>
        <authorList>
            <person name="Herzog R."/>
        </authorList>
    </citation>
    <scope>NUCLEOTIDE SEQUENCE [LARGE SCALE GENOMIC DNA]</scope>
    <source>
        <strain evidence="2 3">AlHP1</strain>
    </source>
</reference>
<feature type="chain" id="PRO_5045870852" description="Granulins domain-containing protein" evidence="1">
    <location>
        <begin position="22"/>
        <end position="155"/>
    </location>
</feature>
<keyword evidence="1" id="KW-0732">Signal</keyword>
<dbReference type="RefSeq" id="XP_069209253.1">
    <property type="nucleotide sequence ID" value="XM_069351835.1"/>
</dbReference>
<protein>
    <recommendedName>
        <fullName evidence="4">Granulins domain-containing protein</fullName>
    </recommendedName>
</protein>
<dbReference type="GeneID" id="95984333"/>
<organism evidence="2 3">
    <name type="scientific">Vanrija albida</name>
    <dbReference type="NCBI Taxonomy" id="181172"/>
    <lineage>
        <taxon>Eukaryota</taxon>
        <taxon>Fungi</taxon>
        <taxon>Dikarya</taxon>
        <taxon>Basidiomycota</taxon>
        <taxon>Agaricomycotina</taxon>
        <taxon>Tremellomycetes</taxon>
        <taxon>Trichosporonales</taxon>
        <taxon>Trichosporonaceae</taxon>
        <taxon>Vanrija</taxon>
    </lineage>
</organism>
<comment type="caution">
    <text evidence="2">The sequence shown here is derived from an EMBL/GenBank/DDBJ whole genome shotgun (WGS) entry which is preliminary data.</text>
</comment>
<evidence type="ECO:0008006" key="4">
    <source>
        <dbReference type="Google" id="ProtNLM"/>
    </source>
</evidence>
<sequence length="155" mass="16279">MMKALLLLLATAAIATPVAEAEPIDKVPVPPPGGTRWPPTWPPRWPPTLPPPGTVFPSGQSIVSGVVGCGLQDLLQCKSNGYWCVPKLTFCCTETKGATFCPNGTTCVNSGRSCRVNSPITPVTVPPITDWYTPTGVADTSDIPIILPTVTPVAE</sequence>
<accession>A0ABR3Q3M0</accession>
<evidence type="ECO:0000313" key="3">
    <source>
        <dbReference type="Proteomes" id="UP001565368"/>
    </source>
</evidence>
<feature type="signal peptide" evidence="1">
    <location>
        <begin position="1"/>
        <end position="21"/>
    </location>
</feature>
<dbReference type="EMBL" id="JBBXJM010000003">
    <property type="protein sequence ID" value="KAL1409309.1"/>
    <property type="molecule type" value="Genomic_DNA"/>
</dbReference>
<evidence type="ECO:0000256" key="1">
    <source>
        <dbReference type="SAM" id="SignalP"/>
    </source>
</evidence>
<proteinExistence type="predicted"/>
<gene>
    <name evidence="2" type="ORF">Q8F55_003290</name>
</gene>
<name>A0ABR3Q3M0_9TREE</name>